<comment type="caution">
    <text evidence="1">The sequence shown here is derived from an EMBL/GenBank/DDBJ whole genome shotgun (WGS) entry which is preliminary data.</text>
</comment>
<evidence type="ECO:0000313" key="2">
    <source>
        <dbReference type="Proteomes" id="UP000886501"/>
    </source>
</evidence>
<sequence>MLPPTALREVLNASITSGQFVDTKIYLFSHRNSAGDVCKPKALYANSVVFKSVPYFNDLFSGNYSETATKDLDEDIADEGAIAKHYDYNSDSDLEDAEDLKAMEKPPPPLRGHPFDPFCFSSPDENDSSESNTDITADEKPQDAIRYFWASSIS</sequence>
<protein>
    <submittedName>
        <fullName evidence="1">Uncharacterized protein</fullName>
    </submittedName>
</protein>
<accession>A0ACB6ZEW8</accession>
<reference evidence="1" key="2">
    <citation type="journal article" date="2020" name="Nat. Commun.">
        <title>Large-scale genome sequencing of mycorrhizal fungi provides insights into the early evolution of symbiotic traits.</title>
        <authorList>
            <person name="Miyauchi S."/>
            <person name="Kiss E."/>
            <person name="Kuo A."/>
            <person name="Drula E."/>
            <person name="Kohler A."/>
            <person name="Sanchez-Garcia M."/>
            <person name="Morin E."/>
            <person name="Andreopoulos B."/>
            <person name="Barry K.W."/>
            <person name="Bonito G."/>
            <person name="Buee M."/>
            <person name="Carver A."/>
            <person name="Chen C."/>
            <person name="Cichocki N."/>
            <person name="Clum A."/>
            <person name="Culley D."/>
            <person name="Crous P.W."/>
            <person name="Fauchery L."/>
            <person name="Girlanda M."/>
            <person name="Hayes R.D."/>
            <person name="Keri Z."/>
            <person name="LaButti K."/>
            <person name="Lipzen A."/>
            <person name="Lombard V."/>
            <person name="Magnuson J."/>
            <person name="Maillard F."/>
            <person name="Murat C."/>
            <person name="Nolan M."/>
            <person name="Ohm R.A."/>
            <person name="Pangilinan J."/>
            <person name="Pereira M.F."/>
            <person name="Perotto S."/>
            <person name="Peter M."/>
            <person name="Pfister S."/>
            <person name="Riley R."/>
            <person name="Sitrit Y."/>
            <person name="Stielow J.B."/>
            <person name="Szollosi G."/>
            <person name="Zifcakova L."/>
            <person name="Stursova M."/>
            <person name="Spatafora J.W."/>
            <person name="Tedersoo L."/>
            <person name="Vaario L.M."/>
            <person name="Yamada A."/>
            <person name="Yan M."/>
            <person name="Wang P."/>
            <person name="Xu J."/>
            <person name="Bruns T."/>
            <person name="Baldrian P."/>
            <person name="Vilgalys R."/>
            <person name="Dunand C."/>
            <person name="Henrissat B."/>
            <person name="Grigoriev I.V."/>
            <person name="Hibbett D."/>
            <person name="Nagy L.G."/>
            <person name="Martin F.M."/>
        </authorList>
    </citation>
    <scope>NUCLEOTIDE SEQUENCE</scope>
    <source>
        <strain evidence="1">P2</strain>
    </source>
</reference>
<evidence type="ECO:0000313" key="1">
    <source>
        <dbReference type="EMBL" id="KAF9647701.1"/>
    </source>
</evidence>
<dbReference type="Proteomes" id="UP000886501">
    <property type="component" value="Unassembled WGS sequence"/>
</dbReference>
<gene>
    <name evidence="1" type="ORF">BDM02DRAFT_3187778</name>
</gene>
<name>A0ACB6ZEW8_THEGA</name>
<organism evidence="1 2">
    <name type="scientific">Thelephora ganbajun</name>
    <name type="common">Ganba fungus</name>
    <dbReference type="NCBI Taxonomy" id="370292"/>
    <lineage>
        <taxon>Eukaryota</taxon>
        <taxon>Fungi</taxon>
        <taxon>Dikarya</taxon>
        <taxon>Basidiomycota</taxon>
        <taxon>Agaricomycotina</taxon>
        <taxon>Agaricomycetes</taxon>
        <taxon>Thelephorales</taxon>
        <taxon>Thelephoraceae</taxon>
        <taxon>Thelephora</taxon>
    </lineage>
</organism>
<keyword evidence="2" id="KW-1185">Reference proteome</keyword>
<proteinExistence type="predicted"/>
<dbReference type="EMBL" id="MU118028">
    <property type="protein sequence ID" value="KAF9647701.1"/>
    <property type="molecule type" value="Genomic_DNA"/>
</dbReference>
<reference evidence="1" key="1">
    <citation type="submission" date="2019-10" db="EMBL/GenBank/DDBJ databases">
        <authorList>
            <consortium name="DOE Joint Genome Institute"/>
            <person name="Kuo A."/>
            <person name="Miyauchi S."/>
            <person name="Kiss E."/>
            <person name="Drula E."/>
            <person name="Kohler A."/>
            <person name="Sanchez-Garcia M."/>
            <person name="Andreopoulos B."/>
            <person name="Barry K.W."/>
            <person name="Bonito G."/>
            <person name="Buee M."/>
            <person name="Carver A."/>
            <person name="Chen C."/>
            <person name="Cichocki N."/>
            <person name="Clum A."/>
            <person name="Culley D."/>
            <person name="Crous P.W."/>
            <person name="Fauchery L."/>
            <person name="Girlanda M."/>
            <person name="Hayes R."/>
            <person name="Keri Z."/>
            <person name="Labutti K."/>
            <person name="Lipzen A."/>
            <person name="Lombard V."/>
            <person name="Magnuson J."/>
            <person name="Maillard F."/>
            <person name="Morin E."/>
            <person name="Murat C."/>
            <person name="Nolan M."/>
            <person name="Ohm R."/>
            <person name="Pangilinan J."/>
            <person name="Pereira M."/>
            <person name="Perotto S."/>
            <person name="Peter M."/>
            <person name="Riley R."/>
            <person name="Sitrit Y."/>
            <person name="Stielow B."/>
            <person name="Szollosi G."/>
            <person name="Zifcakova L."/>
            <person name="Stursova M."/>
            <person name="Spatafora J.W."/>
            <person name="Tedersoo L."/>
            <person name="Vaario L.-M."/>
            <person name="Yamada A."/>
            <person name="Yan M."/>
            <person name="Wang P."/>
            <person name="Xu J."/>
            <person name="Bruns T."/>
            <person name="Baldrian P."/>
            <person name="Vilgalys R."/>
            <person name="Henrissat B."/>
            <person name="Grigoriev I.V."/>
            <person name="Hibbett D."/>
            <person name="Nagy L.G."/>
            <person name="Martin F.M."/>
        </authorList>
    </citation>
    <scope>NUCLEOTIDE SEQUENCE</scope>
    <source>
        <strain evidence="1">P2</strain>
    </source>
</reference>